<proteinExistence type="inferred from homology"/>
<evidence type="ECO:0000256" key="5">
    <source>
        <dbReference type="SAM" id="MobiDB-lite"/>
    </source>
</evidence>
<feature type="region of interest" description="Disordered" evidence="5">
    <location>
        <begin position="1"/>
        <end position="22"/>
    </location>
</feature>
<dbReference type="PROSITE" id="PS00775">
    <property type="entry name" value="GLYCOSYL_HYDROL_F3"/>
    <property type="match status" value="1"/>
</dbReference>
<keyword evidence="8" id="KW-1185">Reference proteome</keyword>
<dbReference type="Gene3D" id="2.60.40.10">
    <property type="entry name" value="Immunoglobulins"/>
    <property type="match status" value="1"/>
</dbReference>
<keyword evidence="7" id="KW-0614">Plasmid</keyword>
<dbReference type="SMART" id="SM01217">
    <property type="entry name" value="Fn3_like"/>
    <property type="match status" value="1"/>
</dbReference>
<dbReference type="AlphaFoldDB" id="F0RPV2"/>
<dbReference type="InterPro" id="IPR050288">
    <property type="entry name" value="Cellulose_deg_GH3"/>
</dbReference>
<gene>
    <name evidence="7" type="ordered locus">Deipr_2282</name>
</gene>
<dbReference type="EC" id="3.2.1.21" evidence="7"/>
<geneLocation type="plasmid" evidence="7 8">
    <name>pDEIPR01</name>
</geneLocation>
<dbReference type="InterPro" id="IPR026891">
    <property type="entry name" value="Fn3-like"/>
</dbReference>
<accession>F0RPV2</accession>
<dbReference type="InterPro" id="IPR002772">
    <property type="entry name" value="Glyco_hydro_3_C"/>
</dbReference>
<dbReference type="InterPro" id="IPR013783">
    <property type="entry name" value="Ig-like_fold"/>
</dbReference>
<dbReference type="GO" id="GO:0005975">
    <property type="term" value="P:carbohydrate metabolic process"/>
    <property type="evidence" value="ECO:0007669"/>
    <property type="project" value="InterPro"/>
</dbReference>
<evidence type="ECO:0000256" key="1">
    <source>
        <dbReference type="ARBA" id="ARBA00005336"/>
    </source>
</evidence>
<dbReference type="PRINTS" id="PR00133">
    <property type="entry name" value="GLHYDRLASE3"/>
</dbReference>
<dbReference type="Pfam" id="PF00933">
    <property type="entry name" value="Glyco_hydro_3"/>
    <property type="match status" value="1"/>
</dbReference>
<name>F0RPV2_DEIPM</name>
<keyword evidence="2 4" id="KW-0378">Hydrolase</keyword>
<dbReference type="GO" id="GO:0008422">
    <property type="term" value="F:beta-glucosidase activity"/>
    <property type="evidence" value="ECO:0007669"/>
    <property type="project" value="UniProtKB-EC"/>
</dbReference>
<dbReference type="Gene3D" id="3.40.50.1700">
    <property type="entry name" value="Glycoside hydrolase family 3 C-terminal domain"/>
    <property type="match status" value="1"/>
</dbReference>
<dbReference type="PANTHER" id="PTHR42715">
    <property type="entry name" value="BETA-GLUCOSIDASE"/>
    <property type="match status" value="1"/>
</dbReference>
<dbReference type="InterPro" id="IPR036881">
    <property type="entry name" value="Glyco_hydro_3_C_sf"/>
</dbReference>
<keyword evidence="4 7" id="KW-0326">Glycosidase</keyword>
<evidence type="ECO:0000313" key="7">
    <source>
        <dbReference type="EMBL" id="ADY27408.1"/>
    </source>
</evidence>
<dbReference type="SUPFAM" id="SSF51445">
    <property type="entry name" value="(Trans)glycosidases"/>
    <property type="match status" value="1"/>
</dbReference>
<dbReference type="InterPro" id="IPR036962">
    <property type="entry name" value="Glyco_hydro_3_N_sf"/>
</dbReference>
<dbReference type="PANTHER" id="PTHR42715:SF10">
    <property type="entry name" value="BETA-GLUCOSIDASE"/>
    <property type="match status" value="1"/>
</dbReference>
<evidence type="ECO:0000313" key="8">
    <source>
        <dbReference type="Proteomes" id="UP000007718"/>
    </source>
</evidence>
<dbReference type="Proteomes" id="UP000007718">
    <property type="component" value="Plasmid pDEIPR01"/>
</dbReference>
<sequence length="864" mass="93610">MPLCTPYRSPVLTADSTSGPALTDVVRGPPVHCWDMVQTPPAASPPTPDFQSCLRRAEALPLPEVLALLSGRDYWHTQAAGGARALRMTDGPHGIRRQLGDQSRSDLNNSAPATCYPTASALAASWNPALVGAVGEMLGREARAEGVDVLLGPGLNLKRSPLCGRNFEYFSEDPLLSGDLAAAWVSSIQSQGVGASLKHFVANNQEYRRMSIDAVVDERALRELYLAGFEKAVRGARPWTVMAAYNGVNGRYCCESPRLLQGILRREWGYDGLVVSDWGAVSDRAAAFHSGLDLEMPGVPALTAPALEVALREGRVQEAELRRAAARVLQLAARADTAQAAEQPFDPEAAHALAREAAVQGSVLLKNDRLDGTPLLPLRPDTGRLAVVGAFAAQPRYQGAGSSQLVPRRLDIPLDALREAFGAAQVTYSAGYPRAGDQSDPQLLAEAAQAAAQADVVVAFVGLPEAFEVEGIDRQHLGLPASHNALIEELLVSNPRLVVVVQGGAPVELPWAERVPAILNAYLGGQAGGSAVAALLSGAANPSGRLAESWAAQLEHWPSSDQYPGGPRTVEYRESLLLGYRYFDRPEVQAPVPFPFGHGLSYTQFRYSDARPAADGRSVTLTVTNVGSRAGAEVVQLYLHRPQETSAVLRPGQALAAYARAELAPGESQDVTLTLPARAFAHYDPFWGRWRTEAGEWQVRIGASSRDIRVQYRVQVAGETLRYEQEPGGGTLPASYRRLSFPLRVSRSDFQALYGRPLPDNRDYRTGSYTANTPLDAMQEHPLASGLFRVLVWHQRDLVGDTGASMNSAHNLRQLPLRAMNMNPGLTANPPLARFLAEVINRHYGPALRELRLALRRSWHKRRH</sequence>
<dbReference type="Pfam" id="PF01915">
    <property type="entry name" value="Glyco_hydro_3_C"/>
    <property type="match status" value="1"/>
</dbReference>
<dbReference type="KEGG" id="dpt:Deipr_2282"/>
<keyword evidence="3" id="KW-0119">Carbohydrate metabolism</keyword>
<dbReference type="EMBL" id="CP002537">
    <property type="protein sequence ID" value="ADY27408.1"/>
    <property type="molecule type" value="Genomic_DNA"/>
</dbReference>
<reference evidence="7 8" key="1">
    <citation type="submission" date="2011-02" db="EMBL/GenBank/DDBJ databases">
        <title>The complete sequence of plasmid1 of Deinococcus proteolyticus DSM 20540.</title>
        <authorList>
            <consortium name="US DOE Joint Genome Institute (JGI-PGF)"/>
            <person name="Lucas S."/>
            <person name="Copeland A."/>
            <person name="Lapidus A."/>
            <person name="Bruce D."/>
            <person name="Goodwin L."/>
            <person name="Pitluck S."/>
            <person name="Kyrpides N."/>
            <person name="Mavromatis K."/>
            <person name="Pagani I."/>
            <person name="Ivanova N."/>
            <person name="Ovchinnikova G."/>
            <person name="Zeytun A."/>
            <person name="Detter J.C."/>
            <person name="Han C."/>
            <person name="Land M."/>
            <person name="Hauser L."/>
            <person name="Markowitz V."/>
            <person name="Cheng J.-F."/>
            <person name="Hugenholtz P."/>
            <person name="Woyke T."/>
            <person name="Wu D."/>
            <person name="Pukall R."/>
            <person name="Steenblock K."/>
            <person name="Brambilla E."/>
            <person name="Klenk H.-P."/>
            <person name="Eisen J.A."/>
        </authorList>
    </citation>
    <scope>NUCLEOTIDE SEQUENCE [LARGE SCALE GENOMIC DNA]</scope>
    <source>
        <strain evidence="8">ATCC 35074 / DSM 20540 / JCM 6276 / NBRC 101906 / NCIMB 13154 / VKM Ac-1939 / CCM 2703 / MRP</strain>
        <plasmid evidence="8">Plasmid pDEIPR01</plasmid>
    </source>
</reference>
<dbReference type="HOGENOM" id="CLU_004542_4_1_0"/>
<evidence type="ECO:0000259" key="6">
    <source>
        <dbReference type="SMART" id="SM01217"/>
    </source>
</evidence>
<dbReference type="InterPro" id="IPR019800">
    <property type="entry name" value="Glyco_hydro_3_AS"/>
</dbReference>
<dbReference type="SUPFAM" id="SSF52279">
    <property type="entry name" value="Beta-D-glucan exohydrolase, C-terminal domain"/>
    <property type="match status" value="1"/>
</dbReference>
<comment type="similarity">
    <text evidence="1 4">Belongs to the glycosyl hydrolase 3 family.</text>
</comment>
<feature type="domain" description="Fibronectin type III-like" evidence="6">
    <location>
        <begin position="633"/>
        <end position="705"/>
    </location>
</feature>
<protein>
    <submittedName>
        <fullName evidence="7">Beta-glucosidase</fullName>
        <ecNumber evidence="7">3.2.1.21</ecNumber>
    </submittedName>
</protein>
<dbReference type="OrthoDB" id="9805821at2"/>
<dbReference type="Pfam" id="PF14310">
    <property type="entry name" value="Fn3-like"/>
    <property type="match status" value="1"/>
</dbReference>
<evidence type="ECO:0000256" key="3">
    <source>
        <dbReference type="ARBA" id="ARBA00023277"/>
    </source>
</evidence>
<evidence type="ECO:0000256" key="2">
    <source>
        <dbReference type="ARBA" id="ARBA00022801"/>
    </source>
</evidence>
<dbReference type="InterPro" id="IPR001764">
    <property type="entry name" value="Glyco_hydro_3_N"/>
</dbReference>
<dbReference type="Gene3D" id="3.20.20.300">
    <property type="entry name" value="Glycoside hydrolase, family 3, N-terminal domain"/>
    <property type="match status" value="1"/>
</dbReference>
<dbReference type="InterPro" id="IPR017853">
    <property type="entry name" value="GH"/>
</dbReference>
<evidence type="ECO:0000256" key="4">
    <source>
        <dbReference type="RuleBase" id="RU361161"/>
    </source>
</evidence>
<organism evidence="7 8">
    <name type="scientific">Deinococcus proteolyticus (strain ATCC 35074 / DSM 20540 / JCM 6276 / NBRC 101906 / NCIMB 13154 / VKM Ac-1939 / CCM 2703 / MRP)</name>
    <dbReference type="NCBI Taxonomy" id="693977"/>
    <lineage>
        <taxon>Bacteria</taxon>
        <taxon>Thermotogati</taxon>
        <taxon>Deinococcota</taxon>
        <taxon>Deinococci</taxon>
        <taxon>Deinococcales</taxon>
        <taxon>Deinococcaceae</taxon>
        <taxon>Deinococcus</taxon>
    </lineage>
</organism>